<dbReference type="InterPro" id="IPR006094">
    <property type="entry name" value="Oxid_FAD_bind_N"/>
</dbReference>
<evidence type="ECO:0000256" key="2">
    <source>
        <dbReference type="ARBA" id="ARBA00022630"/>
    </source>
</evidence>
<dbReference type="GO" id="GO:0016491">
    <property type="term" value="F:oxidoreductase activity"/>
    <property type="evidence" value="ECO:0007669"/>
    <property type="project" value="UniProtKB-KW"/>
</dbReference>
<evidence type="ECO:0000256" key="1">
    <source>
        <dbReference type="ARBA" id="ARBA00005466"/>
    </source>
</evidence>
<dbReference type="InterPro" id="IPR016169">
    <property type="entry name" value="FAD-bd_PCMH_sub2"/>
</dbReference>
<evidence type="ECO:0000259" key="5">
    <source>
        <dbReference type="PROSITE" id="PS51387"/>
    </source>
</evidence>
<evidence type="ECO:0000256" key="3">
    <source>
        <dbReference type="ARBA" id="ARBA00022827"/>
    </source>
</evidence>
<dbReference type="Gene3D" id="3.40.462.20">
    <property type="match status" value="1"/>
</dbReference>
<dbReference type="InterPro" id="IPR036318">
    <property type="entry name" value="FAD-bd_PCMH-like_sf"/>
</dbReference>
<dbReference type="InterPro" id="IPR016166">
    <property type="entry name" value="FAD-bd_PCMH"/>
</dbReference>
<dbReference type="InterPro" id="IPR050416">
    <property type="entry name" value="FAD-linked_Oxidoreductase"/>
</dbReference>
<keyword evidence="3" id="KW-0274">FAD</keyword>
<keyword evidence="7" id="KW-1185">Reference proteome</keyword>
<proteinExistence type="inferred from homology"/>
<reference evidence="6 7" key="1">
    <citation type="submission" date="2020-01" db="EMBL/GenBank/DDBJ databases">
        <title>Identification and distribution of gene clusters putatively required for synthesis of sphingolipid metabolism inhibitors in phylogenetically diverse species of the filamentous fungus Fusarium.</title>
        <authorList>
            <person name="Kim H.-S."/>
            <person name="Busman M."/>
            <person name="Brown D.W."/>
            <person name="Divon H."/>
            <person name="Uhlig S."/>
            <person name="Proctor R.H."/>
        </authorList>
    </citation>
    <scope>NUCLEOTIDE SEQUENCE [LARGE SCALE GENOMIC DNA]</scope>
    <source>
        <strain evidence="6 7">NRRL 13308</strain>
    </source>
</reference>
<evidence type="ECO:0000313" key="7">
    <source>
        <dbReference type="Proteomes" id="UP000536711"/>
    </source>
</evidence>
<dbReference type="OrthoDB" id="415825at2759"/>
<organism evidence="6 7">
    <name type="scientific">Fusarium acutatum</name>
    <dbReference type="NCBI Taxonomy" id="78861"/>
    <lineage>
        <taxon>Eukaryota</taxon>
        <taxon>Fungi</taxon>
        <taxon>Dikarya</taxon>
        <taxon>Ascomycota</taxon>
        <taxon>Pezizomycotina</taxon>
        <taxon>Sordariomycetes</taxon>
        <taxon>Hypocreomycetidae</taxon>
        <taxon>Hypocreales</taxon>
        <taxon>Nectriaceae</taxon>
        <taxon>Fusarium</taxon>
        <taxon>Fusarium fujikuroi species complex</taxon>
    </lineage>
</organism>
<feature type="domain" description="FAD-binding PCMH-type" evidence="5">
    <location>
        <begin position="108"/>
        <end position="282"/>
    </location>
</feature>
<dbReference type="GO" id="GO:0071949">
    <property type="term" value="F:FAD binding"/>
    <property type="evidence" value="ECO:0007669"/>
    <property type="project" value="InterPro"/>
</dbReference>
<dbReference type="InterPro" id="IPR012951">
    <property type="entry name" value="BBE"/>
</dbReference>
<accession>A0A8H4K1P3</accession>
<dbReference type="Pfam" id="PF01565">
    <property type="entry name" value="FAD_binding_4"/>
    <property type="match status" value="1"/>
</dbReference>
<dbReference type="EMBL" id="JAADJF010000063">
    <property type="protein sequence ID" value="KAF4440979.1"/>
    <property type="molecule type" value="Genomic_DNA"/>
</dbReference>
<evidence type="ECO:0000313" key="6">
    <source>
        <dbReference type="EMBL" id="KAF4440979.1"/>
    </source>
</evidence>
<dbReference type="Gene3D" id="3.30.465.10">
    <property type="match status" value="1"/>
</dbReference>
<dbReference type="PANTHER" id="PTHR42973">
    <property type="entry name" value="BINDING OXIDOREDUCTASE, PUTATIVE (AFU_ORTHOLOGUE AFUA_1G17690)-RELATED"/>
    <property type="match status" value="1"/>
</dbReference>
<gene>
    <name evidence="6" type="ORF">FACUT_3008</name>
</gene>
<sequence>MPPVDKSLKPNGKPSDDEAAIEKAKGKYRKLKSKFNLGRIFPNLILPAVVGAAVWARQPADHQFTAPPAALRTCLDSVCAGAADCVRYPASGENRDYFQWASPFNLGRVVFPAAVVRPNTDEQLSGFVRCAAENNVKVQARSGGHSYANYGAGGYNGSLSIDMINYRYVTLDKTTWLTTIGGGSLLGDVDTLLEQEKGNRGFPHGVCPGVGIGGHATIGGLGPSSRMWGATLDHVVEAKVVTANGTLVTTSQTKYPDLFFAIRGAAAGFGIVTQFVIQTVEKPKTTLHFTHRTPYSKKASIIQQFQRWREMVADPKLDHRIGTEFTLDPSGSKITATWFGTRQDFDKSGIAEKLGLKLTPVESSWVNTKRWQAENAALTLSDIPTEFFSRSLGFTAKDTIEFNATEKLVESIEANKAQRGLKWFCIFDATGGKVAEPPMDSTAYAHRDKVMFYQSYLYNIWAPMQEKEKYLLNTIHKIILDGLPAGTHTTYPGYIDPLLEYPQEAYWGQNLPRLEAIKAEWDPEDVFHNPQSVRPAKLKS</sequence>
<dbReference type="Proteomes" id="UP000536711">
    <property type="component" value="Unassembled WGS sequence"/>
</dbReference>
<dbReference type="PROSITE" id="PS51387">
    <property type="entry name" value="FAD_PCMH"/>
    <property type="match status" value="1"/>
</dbReference>
<dbReference type="SUPFAM" id="SSF56176">
    <property type="entry name" value="FAD-binding/transporter-associated domain-like"/>
    <property type="match status" value="1"/>
</dbReference>
<evidence type="ECO:0000256" key="4">
    <source>
        <dbReference type="ARBA" id="ARBA00023002"/>
    </source>
</evidence>
<name>A0A8H4K1P3_9HYPO</name>
<comment type="caution">
    <text evidence="6">The sequence shown here is derived from an EMBL/GenBank/DDBJ whole genome shotgun (WGS) entry which is preliminary data.</text>
</comment>
<comment type="similarity">
    <text evidence="1">Belongs to the oxygen-dependent FAD-linked oxidoreductase family.</text>
</comment>
<dbReference type="AlphaFoldDB" id="A0A8H4K1P3"/>
<dbReference type="PANTHER" id="PTHR42973:SF17">
    <property type="entry name" value="OXIDASE, PUTATIVE (AFU_ORTHOLOGUE AFUA_6G14340)-RELATED"/>
    <property type="match status" value="1"/>
</dbReference>
<keyword evidence="4" id="KW-0560">Oxidoreductase</keyword>
<keyword evidence="2" id="KW-0285">Flavoprotein</keyword>
<protein>
    <submittedName>
        <fullName evidence="6">Reticuline oxidase</fullName>
    </submittedName>
</protein>
<dbReference type="Pfam" id="PF08031">
    <property type="entry name" value="BBE"/>
    <property type="match status" value="1"/>
</dbReference>